<dbReference type="PANTHER" id="PTHR47515:SF2">
    <property type="entry name" value="INTEGRASE CORE DOMAIN PROTEIN"/>
    <property type="match status" value="1"/>
</dbReference>
<sequence>MLTEAENDLGFGLCCDYLRNVKVNQWNHKHVYPIYCELALNLGIYPKAKLKRNVPEPLKEPVRANQLWSVGCIHDQLANGCSYRLFYIIDDFRREGLASEAWF</sequence>
<proteinExistence type="predicted"/>
<dbReference type="KEGG" id="fes:HER31_06270"/>
<dbReference type="EMBL" id="CP051180">
    <property type="protein sequence ID" value="QIZ76501.1"/>
    <property type="molecule type" value="Genomic_DNA"/>
</dbReference>
<accession>A0A6H1UBR5</accession>
<organism evidence="1 2">
    <name type="scientific">Ferrimonas lipolytica</name>
    <dbReference type="NCBI Taxonomy" id="2724191"/>
    <lineage>
        <taxon>Bacteria</taxon>
        <taxon>Pseudomonadati</taxon>
        <taxon>Pseudomonadota</taxon>
        <taxon>Gammaproteobacteria</taxon>
        <taxon>Alteromonadales</taxon>
        <taxon>Ferrimonadaceae</taxon>
        <taxon>Ferrimonas</taxon>
    </lineage>
</organism>
<dbReference type="Proteomes" id="UP000501602">
    <property type="component" value="Chromosome"/>
</dbReference>
<evidence type="ECO:0000313" key="2">
    <source>
        <dbReference type="Proteomes" id="UP000501602"/>
    </source>
</evidence>
<keyword evidence="2" id="KW-1185">Reference proteome</keyword>
<dbReference type="PANTHER" id="PTHR47515">
    <property type="entry name" value="LOW CALCIUM RESPONSE LOCUS PROTEIN T"/>
    <property type="match status" value="1"/>
</dbReference>
<name>A0A6H1UBR5_9GAMM</name>
<protein>
    <recommendedName>
        <fullName evidence="3">Transposase</fullName>
    </recommendedName>
</protein>
<evidence type="ECO:0000313" key="1">
    <source>
        <dbReference type="EMBL" id="QIZ76501.1"/>
    </source>
</evidence>
<reference evidence="1 2" key="1">
    <citation type="submission" date="2020-04" db="EMBL/GenBank/DDBJ databases">
        <title>Ferrimonas sp. S7 isolated from sea water.</title>
        <authorList>
            <person name="Bae S.S."/>
            <person name="Baek K."/>
        </authorList>
    </citation>
    <scope>NUCLEOTIDE SEQUENCE [LARGE SCALE GENOMIC DNA]</scope>
    <source>
        <strain evidence="1 2">S7</strain>
    </source>
</reference>
<gene>
    <name evidence="1" type="ORF">HER31_06270</name>
</gene>
<dbReference type="AlphaFoldDB" id="A0A6H1UBR5"/>
<evidence type="ECO:0008006" key="3">
    <source>
        <dbReference type="Google" id="ProtNLM"/>
    </source>
</evidence>